<evidence type="ECO:0000313" key="3">
    <source>
        <dbReference type="EMBL" id="AWB91141.1"/>
    </source>
</evidence>
<organism evidence="3 4">
    <name type="scientific">Aeromicrobium chenweiae</name>
    <dbReference type="NCBI Taxonomy" id="2079793"/>
    <lineage>
        <taxon>Bacteria</taxon>
        <taxon>Bacillati</taxon>
        <taxon>Actinomycetota</taxon>
        <taxon>Actinomycetes</taxon>
        <taxon>Propionibacteriales</taxon>
        <taxon>Nocardioidaceae</taxon>
        <taxon>Aeromicrobium</taxon>
    </lineage>
</organism>
<keyword evidence="2 3" id="KW-0012">Acyltransferase</keyword>
<dbReference type="Pfam" id="PF01553">
    <property type="entry name" value="Acyltransferase"/>
    <property type="match status" value="1"/>
</dbReference>
<dbReference type="Proteomes" id="UP000244384">
    <property type="component" value="Chromosome"/>
</dbReference>
<dbReference type="GO" id="GO:0006654">
    <property type="term" value="P:phosphatidic acid biosynthetic process"/>
    <property type="evidence" value="ECO:0007669"/>
    <property type="project" value="TreeGrafter"/>
</dbReference>
<sequence>MPRSDAPPVDAPVLGSDRTYRWANRVFGTLFRLMGYRFDVRGAEHIPATGPAVLAGNHIGFLDFTFIGYAARDRGRLVRFMAKTSVFELPVVGRLMRAMRHIPVDRRHGARAYRRSLRLLDAGDLVGVFPEATISRSWLLKPFKRGAAAMAVNRRVPVVPVVVWGGHRVLTVDGRRSLRRGMPITVIVGEPLCPRPDESVDALTTRLRTRMEGLLAEAIETYPEAPRDEDDSWWLPYDHGGSAPDIETAAVLDREAVARSGDTIDEEPRTVE</sequence>
<keyword evidence="1 3" id="KW-0808">Transferase</keyword>
<accession>A0A2S0WIG9</accession>
<dbReference type="SMART" id="SM00563">
    <property type="entry name" value="PlsC"/>
    <property type="match status" value="1"/>
</dbReference>
<name>A0A2S0WIG9_9ACTN</name>
<dbReference type="PANTHER" id="PTHR10434">
    <property type="entry name" value="1-ACYL-SN-GLYCEROL-3-PHOSPHATE ACYLTRANSFERASE"/>
    <property type="match status" value="1"/>
</dbReference>
<dbReference type="CDD" id="cd07989">
    <property type="entry name" value="LPLAT_AGPAT-like"/>
    <property type="match status" value="1"/>
</dbReference>
<dbReference type="OrthoDB" id="3210041at2"/>
<dbReference type="PANTHER" id="PTHR10434:SF55">
    <property type="entry name" value="POSSIBLE ACYLTRANSFERASE"/>
    <property type="match status" value="1"/>
</dbReference>
<proteinExistence type="predicted"/>
<dbReference type="SUPFAM" id="SSF69593">
    <property type="entry name" value="Glycerol-3-phosphate (1)-acyltransferase"/>
    <property type="match status" value="1"/>
</dbReference>
<dbReference type="RefSeq" id="WP_108576787.1">
    <property type="nucleotide sequence ID" value="NZ_CP026952.1"/>
</dbReference>
<keyword evidence="4" id="KW-1185">Reference proteome</keyword>
<reference evidence="4" key="1">
    <citation type="submission" date="2018-01" db="EMBL/GenBank/DDBJ databases">
        <authorList>
            <person name="Li J."/>
        </authorList>
    </citation>
    <scope>NUCLEOTIDE SEQUENCE [LARGE SCALE GENOMIC DNA]</scope>
    <source>
        <strain evidence="4">592</strain>
    </source>
</reference>
<evidence type="ECO:0000313" key="4">
    <source>
        <dbReference type="Proteomes" id="UP000244384"/>
    </source>
</evidence>
<dbReference type="AlphaFoldDB" id="A0A2S0WIG9"/>
<dbReference type="KEGG" id="aez:C3E78_02270"/>
<evidence type="ECO:0000256" key="1">
    <source>
        <dbReference type="ARBA" id="ARBA00022679"/>
    </source>
</evidence>
<accession>A0A5F2EXK2</accession>
<dbReference type="EMBL" id="CP026952">
    <property type="protein sequence ID" value="AWB91141.1"/>
    <property type="molecule type" value="Genomic_DNA"/>
</dbReference>
<evidence type="ECO:0000256" key="2">
    <source>
        <dbReference type="ARBA" id="ARBA00023315"/>
    </source>
</evidence>
<dbReference type="GO" id="GO:0005886">
    <property type="term" value="C:plasma membrane"/>
    <property type="evidence" value="ECO:0007669"/>
    <property type="project" value="TreeGrafter"/>
</dbReference>
<dbReference type="GO" id="GO:0003841">
    <property type="term" value="F:1-acylglycerol-3-phosphate O-acyltransferase activity"/>
    <property type="evidence" value="ECO:0007669"/>
    <property type="project" value="TreeGrafter"/>
</dbReference>
<dbReference type="InterPro" id="IPR002123">
    <property type="entry name" value="Plipid/glycerol_acylTrfase"/>
</dbReference>
<protein>
    <submittedName>
        <fullName evidence="3">1-acyl-sn-glycerol-3-phosphate acyltransferase</fullName>
    </submittedName>
</protein>
<gene>
    <name evidence="3" type="ORF">C3E78_02270</name>
</gene>